<dbReference type="EMBL" id="JAANNP010000027">
    <property type="protein sequence ID" value="NHC15389.1"/>
    <property type="molecule type" value="Genomic_DNA"/>
</dbReference>
<reference evidence="1 2" key="1">
    <citation type="submission" date="2020-03" db="EMBL/GenBank/DDBJ databases">
        <title>Two novel Motilibacter sp.</title>
        <authorList>
            <person name="Liu S."/>
        </authorList>
    </citation>
    <scope>NUCLEOTIDE SEQUENCE [LARGE SCALE GENOMIC DNA]</scope>
    <source>
        <strain evidence="1 2">E257</strain>
    </source>
</reference>
<keyword evidence="2" id="KW-1185">Reference proteome</keyword>
<sequence length="316" mass="34291">MTPRLRGIAARQGNVFSTGDALRAGYTQQEVQRERRRGEWQSVSKGAYAERAVVESADEHALFGLRVAGALLTTRPGACASHASAAVLHGLPLLRLPEGVDLTTDTGAHLARRGYRLHVAPLPVEHRDTAAHGVSRTALARTVVDVARRLPLEEAVVVADAALASGKVSRAEVAAVLEWMQRWPGTAAARRTLDSADPRSESPGESLGRVRIVELGYAVDLQVRVSGLSGRVYRVDFVIDGIVIGEFDGKAKYTDPAMLRGRDPSAVLVAEKLRQEDLEDAGWPVVRFGWRDAHDPATLRRKIDAALARARRNRAT</sequence>
<protein>
    <submittedName>
        <fullName evidence="1">Type IV toxin-antitoxin system AbiEi family antitoxin domain-containing protein</fullName>
    </submittedName>
</protein>
<accession>A0ABX0H0N3</accession>
<gene>
    <name evidence="1" type="ORF">G9H71_16535</name>
</gene>
<comment type="caution">
    <text evidence="1">The sequence shown here is derived from an EMBL/GenBank/DDBJ whole genome shotgun (WGS) entry which is preliminary data.</text>
</comment>
<dbReference type="Proteomes" id="UP000800981">
    <property type="component" value="Unassembled WGS sequence"/>
</dbReference>
<name>A0ABX0H0N3_9ACTN</name>
<proteinExistence type="predicted"/>
<evidence type="ECO:0000313" key="2">
    <source>
        <dbReference type="Proteomes" id="UP000800981"/>
    </source>
</evidence>
<organism evidence="1 2">
    <name type="scientific">Motilibacter deserti</name>
    <dbReference type="NCBI Taxonomy" id="2714956"/>
    <lineage>
        <taxon>Bacteria</taxon>
        <taxon>Bacillati</taxon>
        <taxon>Actinomycetota</taxon>
        <taxon>Actinomycetes</taxon>
        <taxon>Motilibacterales</taxon>
        <taxon>Motilibacteraceae</taxon>
        <taxon>Motilibacter</taxon>
    </lineage>
</organism>
<dbReference type="RefSeq" id="WP_166283739.1">
    <property type="nucleotide sequence ID" value="NZ_JAANNP010000027.1"/>
</dbReference>
<evidence type="ECO:0000313" key="1">
    <source>
        <dbReference type="EMBL" id="NHC15389.1"/>
    </source>
</evidence>